<name>A0A285JN21_9GAMM</name>
<reference evidence="2" key="1">
    <citation type="submission" date="2017-09" db="EMBL/GenBank/DDBJ databases">
        <authorList>
            <person name="Varghese N."/>
            <person name="Submissions S."/>
        </authorList>
    </citation>
    <scope>NUCLEOTIDE SEQUENCE [LARGE SCALE GENOMIC DNA]</scope>
    <source>
        <strain evidence="2">CGMCC 1.12461</strain>
    </source>
</reference>
<evidence type="ECO:0000313" key="2">
    <source>
        <dbReference type="Proteomes" id="UP000219353"/>
    </source>
</evidence>
<dbReference type="EMBL" id="OBEB01000010">
    <property type="protein sequence ID" value="SNY60501.1"/>
    <property type="molecule type" value="Genomic_DNA"/>
</dbReference>
<proteinExistence type="predicted"/>
<dbReference type="AlphaFoldDB" id="A0A285JN21"/>
<evidence type="ECO:0000313" key="1">
    <source>
        <dbReference type="EMBL" id="SNY60501.1"/>
    </source>
</evidence>
<accession>A0A285JN21</accession>
<keyword evidence="2" id="KW-1185">Reference proteome</keyword>
<protein>
    <submittedName>
        <fullName evidence="1">Uncharacterized protein</fullName>
    </submittedName>
</protein>
<dbReference type="Proteomes" id="UP000219353">
    <property type="component" value="Unassembled WGS sequence"/>
</dbReference>
<sequence length="52" mass="6169">MTQPYSNSVKEKSVKFMPKKQNYETSLQYEGMALKKEDANKTIEQLHKKYAR</sequence>
<dbReference type="RefSeq" id="WP_170949051.1">
    <property type="nucleotide sequence ID" value="NZ_OBEB01000010.1"/>
</dbReference>
<gene>
    <name evidence="1" type="ORF">SAMN06297280_0109</name>
</gene>
<organism evidence="1 2">
    <name type="scientific">Arsukibacterium tuosuense</name>
    <dbReference type="NCBI Taxonomy" id="1323745"/>
    <lineage>
        <taxon>Bacteria</taxon>
        <taxon>Pseudomonadati</taxon>
        <taxon>Pseudomonadota</taxon>
        <taxon>Gammaproteobacteria</taxon>
        <taxon>Chromatiales</taxon>
        <taxon>Chromatiaceae</taxon>
        <taxon>Arsukibacterium</taxon>
    </lineage>
</organism>